<name>A0A921IEG6_9LACO</name>
<dbReference type="EMBL" id="DYVK01000042">
    <property type="protein sequence ID" value="HJG15318.1"/>
    <property type="molecule type" value="Genomic_DNA"/>
</dbReference>
<proteinExistence type="predicted"/>
<comment type="caution">
    <text evidence="1">The sequence shown here is derived from an EMBL/GenBank/DDBJ whole genome shotgun (WGS) entry which is preliminary data.</text>
</comment>
<protein>
    <submittedName>
        <fullName evidence="1">Uncharacterized protein</fullName>
    </submittedName>
</protein>
<reference evidence="1" key="1">
    <citation type="journal article" date="2021" name="PeerJ">
        <title>Extensive microbial diversity within the chicken gut microbiome revealed by metagenomics and culture.</title>
        <authorList>
            <person name="Gilroy R."/>
            <person name="Ravi A."/>
            <person name="Getino M."/>
            <person name="Pursley I."/>
            <person name="Horton D.L."/>
            <person name="Alikhan N.F."/>
            <person name="Baker D."/>
            <person name="Gharbi K."/>
            <person name="Hall N."/>
            <person name="Watson M."/>
            <person name="Adriaenssens E.M."/>
            <person name="Foster-Nyarko E."/>
            <person name="Jarju S."/>
            <person name="Secka A."/>
            <person name="Antonio M."/>
            <person name="Oren A."/>
            <person name="Chaudhuri R.R."/>
            <person name="La Ragione R."/>
            <person name="Hildebrand F."/>
            <person name="Pallen M.J."/>
        </authorList>
    </citation>
    <scope>NUCLEOTIDE SEQUENCE</scope>
    <source>
        <strain evidence="1">CHK189-29639</strain>
    </source>
</reference>
<evidence type="ECO:0000313" key="1">
    <source>
        <dbReference type="EMBL" id="HJG15318.1"/>
    </source>
</evidence>
<dbReference type="AlphaFoldDB" id="A0A921IEG6"/>
<reference evidence="1" key="2">
    <citation type="submission" date="2021-09" db="EMBL/GenBank/DDBJ databases">
        <authorList>
            <person name="Gilroy R."/>
        </authorList>
    </citation>
    <scope>NUCLEOTIDE SEQUENCE</scope>
    <source>
        <strain evidence="1">CHK189-29639</strain>
    </source>
</reference>
<evidence type="ECO:0000313" key="2">
    <source>
        <dbReference type="Proteomes" id="UP000759256"/>
    </source>
</evidence>
<dbReference type="Proteomes" id="UP000759256">
    <property type="component" value="Unassembled WGS sequence"/>
</dbReference>
<organism evidence="1 2">
    <name type="scientific">Ligilactobacillus salivarius</name>
    <dbReference type="NCBI Taxonomy" id="1624"/>
    <lineage>
        <taxon>Bacteria</taxon>
        <taxon>Bacillati</taxon>
        <taxon>Bacillota</taxon>
        <taxon>Bacilli</taxon>
        <taxon>Lactobacillales</taxon>
        <taxon>Lactobacillaceae</taxon>
        <taxon>Ligilactobacillus</taxon>
    </lineage>
</organism>
<accession>A0A921IEG6</accession>
<gene>
    <name evidence="1" type="ORF">K8V06_04150</name>
</gene>
<sequence length="165" mass="19452">MNLTTYQKYRLNNAIAANINVYKNIQDHLSKSSNIEYFITNMIDSYLWNTIYCVKYDTERQLKEYFYDDVDEYSYSISHDVIRCQKAILNICKIYFSDNNLQKAAKLDVADAAFHYFHSMISDFLAKDIDEYGYKFTEGQTITVNNILTKLNMSNLESVKSYVCY</sequence>